<name>A0A5N6YJR8_9EURO</name>
<evidence type="ECO:0000256" key="1">
    <source>
        <dbReference type="SAM" id="Phobius"/>
    </source>
</evidence>
<feature type="transmembrane region" description="Helical" evidence="1">
    <location>
        <begin position="20"/>
        <end position="41"/>
    </location>
</feature>
<feature type="non-terminal residue" evidence="2">
    <location>
        <position position="59"/>
    </location>
</feature>
<dbReference type="Proteomes" id="UP000325558">
    <property type="component" value="Unassembled WGS sequence"/>
</dbReference>
<reference evidence="2" key="1">
    <citation type="submission" date="2019-04" db="EMBL/GenBank/DDBJ databases">
        <title>Friends and foes A comparative genomics study of 23 Aspergillus species from section Flavi.</title>
        <authorList>
            <consortium name="DOE Joint Genome Institute"/>
            <person name="Kjaerbolling I."/>
            <person name="Vesth T."/>
            <person name="Frisvad J.C."/>
            <person name="Nybo J.L."/>
            <person name="Theobald S."/>
            <person name="Kildgaard S."/>
            <person name="Isbrandt T."/>
            <person name="Kuo A."/>
            <person name="Sato A."/>
            <person name="Lyhne E.K."/>
            <person name="Kogle M.E."/>
            <person name="Wiebenga A."/>
            <person name="Kun R.S."/>
            <person name="Lubbers R.J."/>
            <person name="Makela M.R."/>
            <person name="Barry K."/>
            <person name="Chovatia M."/>
            <person name="Clum A."/>
            <person name="Daum C."/>
            <person name="Haridas S."/>
            <person name="He G."/>
            <person name="LaButti K."/>
            <person name="Lipzen A."/>
            <person name="Mondo S."/>
            <person name="Riley R."/>
            <person name="Salamov A."/>
            <person name="Simmons B.A."/>
            <person name="Magnuson J.K."/>
            <person name="Henrissat B."/>
            <person name="Mortensen U.H."/>
            <person name="Larsen T.O."/>
            <person name="Devries R.P."/>
            <person name="Grigoriev I.V."/>
            <person name="Machida M."/>
            <person name="Baker S.E."/>
            <person name="Andersen M.R."/>
        </authorList>
    </citation>
    <scope>NUCLEOTIDE SEQUENCE</scope>
    <source>
        <strain evidence="2">CBS 117612</strain>
    </source>
</reference>
<organism evidence="2">
    <name type="scientific">Aspergillus arachidicola</name>
    <dbReference type="NCBI Taxonomy" id="656916"/>
    <lineage>
        <taxon>Eukaryota</taxon>
        <taxon>Fungi</taxon>
        <taxon>Dikarya</taxon>
        <taxon>Ascomycota</taxon>
        <taxon>Pezizomycotina</taxon>
        <taxon>Eurotiomycetes</taxon>
        <taxon>Eurotiomycetidae</taxon>
        <taxon>Eurotiales</taxon>
        <taxon>Aspergillaceae</taxon>
        <taxon>Aspergillus</taxon>
        <taxon>Aspergillus subgen. Circumdati</taxon>
    </lineage>
</organism>
<dbReference type="EMBL" id="ML737118">
    <property type="protein sequence ID" value="KAE8345687.1"/>
    <property type="molecule type" value="Genomic_DNA"/>
</dbReference>
<gene>
    <name evidence="2" type="ORF">BDV24DRAFT_124490</name>
</gene>
<evidence type="ECO:0000313" key="2">
    <source>
        <dbReference type="EMBL" id="KAE8345687.1"/>
    </source>
</evidence>
<accession>A0A5N6YJR8</accession>
<sequence length="59" mass="6742">MFALINYGLNRIFGKAWTSAGSMVLLLFVYLPFSLWFCLYFRSPSIVPLGSNQFLVISM</sequence>
<keyword evidence="1" id="KW-0812">Transmembrane</keyword>
<dbReference type="AlphaFoldDB" id="A0A5N6YJR8"/>
<keyword evidence="1" id="KW-0472">Membrane</keyword>
<keyword evidence="1" id="KW-1133">Transmembrane helix</keyword>
<protein>
    <submittedName>
        <fullName evidence="2">Uncharacterized protein</fullName>
    </submittedName>
</protein>
<proteinExistence type="predicted"/>